<keyword evidence="2" id="KW-1185">Reference proteome</keyword>
<name>A0ABY4QIW1_9MYCO</name>
<protein>
    <submittedName>
        <fullName evidence="1">Uncharacterized protein</fullName>
    </submittedName>
</protein>
<evidence type="ECO:0000313" key="2">
    <source>
        <dbReference type="Proteomes" id="UP001056610"/>
    </source>
</evidence>
<accession>A0ABY4QIW1</accession>
<proteinExistence type="predicted"/>
<dbReference type="RefSeq" id="WP_219067117.1">
    <property type="nucleotide sequence ID" value="NZ_CAJUXY010000015.1"/>
</dbReference>
<gene>
    <name evidence="1" type="ORF">M5I08_14715</name>
</gene>
<dbReference type="Proteomes" id="UP001056610">
    <property type="component" value="Chromosome"/>
</dbReference>
<evidence type="ECO:0000313" key="1">
    <source>
        <dbReference type="EMBL" id="UQX09610.1"/>
    </source>
</evidence>
<sequence>MTQPVQTVVYRLDPAHEPKWQFHSMPESIVGGGKTLDEARSEYRDALKFSLDTDALPAIDEYVERQIGDLGIWLRLPIDHPNFDGVLSEAKRQIDADDREWFFANPTAGGDPVIVTTSPEAPLSSILDQMSVYDSLILAMRYRDRENDQDLFLAFAGAATVSVSDEPSVSFESMGLTPASPLRDLLSAALKLHVTSVSAPALC</sequence>
<organism evidence="1 2">
    <name type="scientific">Candidatus Mycobacterium methanotrophicum</name>
    <dbReference type="NCBI Taxonomy" id="2943498"/>
    <lineage>
        <taxon>Bacteria</taxon>
        <taxon>Bacillati</taxon>
        <taxon>Actinomycetota</taxon>
        <taxon>Actinomycetes</taxon>
        <taxon>Mycobacteriales</taxon>
        <taxon>Mycobacteriaceae</taxon>
        <taxon>Mycobacterium</taxon>
    </lineage>
</organism>
<dbReference type="EMBL" id="CP097320">
    <property type="protein sequence ID" value="UQX09610.1"/>
    <property type="molecule type" value="Genomic_DNA"/>
</dbReference>
<reference evidence="1" key="1">
    <citation type="submission" date="2022-05" db="EMBL/GenBank/DDBJ databases">
        <title>A methanotrophic Mycobacterium dominates a cave microbial ecosystem.</title>
        <authorList>
            <person name="Van Spanning R.J.M."/>
            <person name="Guan Q."/>
            <person name="Melkonian C."/>
            <person name="Gallant J."/>
            <person name="Polerecky L."/>
            <person name="Flot J.-F."/>
            <person name="Brandt B.W."/>
            <person name="Braster M."/>
            <person name="Iturbe Espinoza P."/>
            <person name="Aerts J."/>
            <person name="Meima-Franke M."/>
            <person name="Piersma S.R."/>
            <person name="Bunduc C."/>
            <person name="Ummels R."/>
            <person name="Pain A."/>
            <person name="Fleming E.J."/>
            <person name="van der Wel N."/>
            <person name="Gherman V.D."/>
            <person name="Sarbu S.M."/>
            <person name="Bodelier P.L.E."/>
            <person name="Bitter W."/>
        </authorList>
    </citation>
    <scope>NUCLEOTIDE SEQUENCE</scope>
    <source>
        <strain evidence="1">Sulfur Cave</strain>
    </source>
</reference>